<dbReference type="PANTHER" id="PTHR12736:SF21">
    <property type="entry name" value="LANC-LIKE PROTEIN 2"/>
    <property type="match status" value="1"/>
</dbReference>
<sequence>MNTESILLDKLEKISAILSENYTDNQHVGVLSGISGIALFQFYYAKFTDNDAHADVGVDMISTVIEKINEGYSFPTFCTGIAGAGWTIELLDDEGFIDIDSDELLADLDAYLSSAILQMGEKDKFYDFLHGTIGIGFYFFKRYQNTKSETLKANYKLKLLELIDSLKRTAIEEGDTMRWETSISKETAIIAANLSLSHGMASIINFLSRLVRYDDFRDQVMPILQKATQFILKYENNDMSCSSSFPSWVYDGMEKSSQERLAWCYGDLGIGLTLYRVGRALDNDIIAKKGIKTVEQSCKRRDLEETRVKDNGLCHGTFGMVQIYNYMYKETNNKIFKETANFWMQQGIDMATHIDGYVGYKQWFGGEDQGWRKEMNLLEGIAGIGLSIISYLATFETKWDECLLIS</sequence>
<evidence type="ECO:0000313" key="2">
    <source>
        <dbReference type="Proteomes" id="UP001501758"/>
    </source>
</evidence>
<dbReference type="CDD" id="cd04793">
    <property type="entry name" value="LanC"/>
    <property type="match status" value="1"/>
</dbReference>
<protein>
    <recommendedName>
        <fullName evidence="3">Lanthionine synthetase C-like protein</fullName>
    </recommendedName>
</protein>
<evidence type="ECO:0008006" key="3">
    <source>
        <dbReference type="Google" id="ProtNLM"/>
    </source>
</evidence>
<proteinExistence type="predicted"/>
<name>A0ABP3TS08_9FLAO</name>
<keyword evidence="2" id="KW-1185">Reference proteome</keyword>
<reference evidence="2" key="1">
    <citation type="journal article" date="2019" name="Int. J. Syst. Evol. Microbiol.">
        <title>The Global Catalogue of Microorganisms (GCM) 10K type strain sequencing project: providing services to taxonomists for standard genome sequencing and annotation.</title>
        <authorList>
            <consortium name="The Broad Institute Genomics Platform"/>
            <consortium name="The Broad Institute Genome Sequencing Center for Infectious Disease"/>
            <person name="Wu L."/>
            <person name="Ma J."/>
        </authorList>
    </citation>
    <scope>NUCLEOTIDE SEQUENCE [LARGE SCALE GENOMIC DNA]</scope>
    <source>
        <strain evidence="2">JCM 15974</strain>
    </source>
</reference>
<dbReference type="InterPro" id="IPR033889">
    <property type="entry name" value="LanC"/>
</dbReference>
<gene>
    <name evidence="1" type="ORF">GCM10009430_09470</name>
</gene>
<dbReference type="InterPro" id="IPR007822">
    <property type="entry name" value="LANC-like"/>
</dbReference>
<dbReference type="Proteomes" id="UP001501758">
    <property type="component" value="Unassembled WGS sequence"/>
</dbReference>
<dbReference type="EMBL" id="BAAAGE010000001">
    <property type="protein sequence ID" value="GAA0715258.1"/>
    <property type="molecule type" value="Genomic_DNA"/>
</dbReference>
<dbReference type="PRINTS" id="PR01950">
    <property type="entry name" value="LANCSUPER"/>
</dbReference>
<organism evidence="1 2">
    <name type="scientific">Aquimarina litoralis</name>
    <dbReference type="NCBI Taxonomy" id="584605"/>
    <lineage>
        <taxon>Bacteria</taxon>
        <taxon>Pseudomonadati</taxon>
        <taxon>Bacteroidota</taxon>
        <taxon>Flavobacteriia</taxon>
        <taxon>Flavobacteriales</taxon>
        <taxon>Flavobacteriaceae</taxon>
        <taxon>Aquimarina</taxon>
    </lineage>
</organism>
<dbReference type="RefSeq" id="WP_343910977.1">
    <property type="nucleotide sequence ID" value="NZ_BAAAGE010000001.1"/>
</dbReference>
<dbReference type="Gene3D" id="1.50.10.20">
    <property type="match status" value="1"/>
</dbReference>
<evidence type="ECO:0000313" key="1">
    <source>
        <dbReference type="EMBL" id="GAA0715258.1"/>
    </source>
</evidence>
<dbReference type="SMART" id="SM01260">
    <property type="entry name" value="LANC_like"/>
    <property type="match status" value="1"/>
</dbReference>
<dbReference type="PRINTS" id="PR01955">
    <property type="entry name" value="LANCFRANKIA"/>
</dbReference>
<comment type="caution">
    <text evidence="1">The sequence shown here is derived from an EMBL/GenBank/DDBJ whole genome shotgun (WGS) entry which is preliminary data.</text>
</comment>
<dbReference type="PANTHER" id="PTHR12736">
    <property type="entry name" value="LANC-LIKE PROTEIN"/>
    <property type="match status" value="1"/>
</dbReference>
<dbReference type="SUPFAM" id="SSF158745">
    <property type="entry name" value="LanC-like"/>
    <property type="match status" value="1"/>
</dbReference>
<accession>A0ABP3TS08</accession>
<dbReference type="Pfam" id="PF05147">
    <property type="entry name" value="LANC_like"/>
    <property type="match status" value="1"/>
</dbReference>